<evidence type="ECO:0000256" key="1">
    <source>
        <dbReference type="SAM" id="MobiDB-lite"/>
    </source>
</evidence>
<dbReference type="OrthoDB" id="479677at2"/>
<dbReference type="EMBL" id="FODE01000020">
    <property type="protein sequence ID" value="SEN87338.1"/>
    <property type="molecule type" value="Genomic_DNA"/>
</dbReference>
<dbReference type="STRING" id="34002.SAMN04489859_102027"/>
<gene>
    <name evidence="2" type="ORF">SAMN04489859_102027</name>
</gene>
<sequence>MSRWATPLPAPLSAPTTAEEWARCLADPFWRICSGVLYKIMIKGDDQEAEESPVTVLPFLPNINQLRFLHGLHDRNVILKARQLGFTTMASVMALDRCLWVPNQRCGIIAHNLDAAAEILRDKVKFAYLNLPDPLRDRMPLTRESAKELLFGHNNSSLRVATSMRSGTIHFLHISEMGKIAKRYPEKAVEIVTGSLPAVPKSGIATIESTAEGQEGEFHKIATRAENMAKAGVQPGPGQFLFHFFPWYLDPGYVADPKHVRISLKQHEYFDSIEESEGVEIMLPQRAWYVNKLEHDFSGDQFKMFQEMPSTPAECWAKSTEGTWLTVQLDAARAAGRIGKVPYLPSLPVHSAWDIGSGDGTGIWLFQQVGLATHFIRYIEDWAKGYSHYVNQMRSTGWLFGEHLLPHDAAQERQLVDKVGAPIQMLTELAPDWRWRIVPRVHDFTAGITMLRNRMAEAWFDEEGCKEGIQHLTLYRKKFNTRLGMFYDEPEKHDGHSEAPDALRQWAQGWNPSHATGSTTAKKRRKTSGMTA</sequence>
<dbReference type="AlphaFoldDB" id="A0A1H8K4K2"/>
<evidence type="ECO:0000313" key="3">
    <source>
        <dbReference type="Proteomes" id="UP000199054"/>
    </source>
</evidence>
<dbReference type="RefSeq" id="WP_139208180.1">
    <property type="nucleotide sequence ID" value="NZ_CP067124.1"/>
</dbReference>
<keyword evidence="3" id="KW-1185">Reference proteome</keyword>
<organism evidence="2 3">
    <name type="scientific">Paracoccus alcaliphilus</name>
    <dbReference type="NCBI Taxonomy" id="34002"/>
    <lineage>
        <taxon>Bacteria</taxon>
        <taxon>Pseudomonadati</taxon>
        <taxon>Pseudomonadota</taxon>
        <taxon>Alphaproteobacteria</taxon>
        <taxon>Rhodobacterales</taxon>
        <taxon>Paracoccaceae</taxon>
        <taxon>Paracoccus</taxon>
    </lineage>
</organism>
<name>A0A1H8K4K2_9RHOB</name>
<dbReference type="Gene3D" id="3.40.50.300">
    <property type="entry name" value="P-loop containing nucleotide triphosphate hydrolases"/>
    <property type="match status" value="1"/>
</dbReference>
<protein>
    <submittedName>
        <fullName evidence="2">Uncharacterized protein</fullName>
    </submittedName>
</protein>
<dbReference type="Proteomes" id="UP000199054">
    <property type="component" value="Unassembled WGS sequence"/>
</dbReference>
<dbReference type="InterPro" id="IPR027417">
    <property type="entry name" value="P-loop_NTPase"/>
</dbReference>
<feature type="region of interest" description="Disordered" evidence="1">
    <location>
        <begin position="509"/>
        <end position="532"/>
    </location>
</feature>
<feature type="compositionally biased region" description="Polar residues" evidence="1">
    <location>
        <begin position="509"/>
        <end position="520"/>
    </location>
</feature>
<feature type="compositionally biased region" description="Basic residues" evidence="1">
    <location>
        <begin position="521"/>
        <end position="532"/>
    </location>
</feature>
<evidence type="ECO:0000313" key="2">
    <source>
        <dbReference type="EMBL" id="SEN87338.1"/>
    </source>
</evidence>
<reference evidence="2 3" key="1">
    <citation type="submission" date="2016-10" db="EMBL/GenBank/DDBJ databases">
        <authorList>
            <person name="de Groot N.N."/>
        </authorList>
    </citation>
    <scope>NUCLEOTIDE SEQUENCE [LARGE SCALE GENOMIC DNA]</scope>
    <source>
        <strain evidence="2 3">DSM 8512</strain>
    </source>
</reference>
<accession>A0A1H8K4K2</accession>
<proteinExistence type="predicted"/>